<gene>
    <name evidence="8" type="ORF">H4O09_00780</name>
</gene>
<evidence type="ECO:0000259" key="7">
    <source>
        <dbReference type="Pfam" id="PF06271"/>
    </source>
</evidence>
<evidence type="ECO:0000313" key="9">
    <source>
        <dbReference type="Proteomes" id="UP000550609"/>
    </source>
</evidence>
<dbReference type="EMBL" id="JACIUV010000001">
    <property type="protein sequence ID" value="MBB1115600.1"/>
    <property type="molecule type" value="Genomic_DNA"/>
</dbReference>
<dbReference type="InterPro" id="IPR010432">
    <property type="entry name" value="RDD"/>
</dbReference>
<evidence type="ECO:0000256" key="5">
    <source>
        <dbReference type="ARBA" id="ARBA00023136"/>
    </source>
</evidence>
<dbReference type="AlphaFoldDB" id="A0A7W3UXC4"/>
<evidence type="ECO:0000313" key="8">
    <source>
        <dbReference type="EMBL" id="MBB1115600.1"/>
    </source>
</evidence>
<feature type="transmembrane region" description="Helical" evidence="6">
    <location>
        <begin position="21"/>
        <end position="43"/>
    </location>
</feature>
<dbReference type="Pfam" id="PF06271">
    <property type="entry name" value="RDD"/>
    <property type="match status" value="1"/>
</dbReference>
<dbReference type="InterPro" id="IPR051791">
    <property type="entry name" value="Pra-immunoreactive"/>
</dbReference>
<feature type="transmembrane region" description="Helical" evidence="6">
    <location>
        <begin position="63"/>
        <end position="81"/>
    </location>
</feature>
<protein>
    <submittedName>
        <fullName evidence="8">RDD family protein</fullName>
    </submittedName>
</protein>
<dbReference type="PANTHER" id="PTHR36115">
    <property type="entry name" value="PROLINE-RICH ANTIGEN HOMOLOG-RELATED"/>
    <property type="match status" value="1"/>
</dbReference>
<keyword evidence="2" id="KW-1003">Cell membrane</keyword>
<sequence length="155" mass="17401">MLGAMSTSPAPSALLLRRLAALFYDFWVCVALWLLLSLLFTLAFNLSGHGVRENIAPFSAWQWGLWACCWLTTGAYAVLSWRRGGQTLGMRAWKIAVVDPAGRPAATKALWRRFAWGGLSLLVFGAGFWWALLDRQRLGWHDRASATRLVRLPPR</sequence>
<organism evidence="8 9">
    <name type="scientific">Stenotrophomonas koreensis</name>
    <dbReference type="NCBI Taxonomy" id="266128"/>
    <lineage>
        <taxon>Bacteria</taxon>
        <taxon>Pseudomonadati</taxon>
        <taxon>Pseudomonadota</taxon>
        <taxon>Gammaproteobacteria</taxon>
        <taxon>Lysobacterales</taxon>
        <taxon>Lysobacteraceae</taxon>
        <taxon>Stenotrophomonas</taxon>
    </lineage>
</organism>
<dbReference type="PANTHER" id="PTHR36115:SF10">
    <property type="entry name" value="RDD DOMAIN-CONTAINING PROTEIN"/>
    <property type="match status" value="1"/>
</dbReference>
<proteinExistence type="predicted"/>
<evidence type="ECO:0000256" key="2">
    <source>
        <dbReference type="ARBA" id="ARBA00022475"/>
    </source>
</evidence>
<evidence type="ECO:0000256" key="6">
    <source>
        <dbReference type="SAM" id="Phobius"/>
    </source>
</evidence>
<evidence type="ECO:0000256" key="4">
    <source>
        <dbReference type="ARBA" id="ARBA00022989"/>
    </source>
</evidence>
<comment type="caution">
    <text evidence="8">The sequence shown here is derived from an EMBL/GenBank/DDBJ whole genome shotgun (WGS) entry which is preliminary data.</text>
</comment>
<evidence type="ECO:0000256" key="1">
    <source>
        <dbReference type="ARBA" id="ARBA00004651"/>
    </source>
</evidence>
<feature type="domain" description="RDD" evidence="7">
    <location>
        <begin position="13"/>
        <end position="145"/>
    </location>
</feature>
<reference evidence="8 9" key="1">
    <citation type="submission" date="2020-08" db="EMBL/GenBank/DDBJ databases">
        <title>Stenotrophomonas sp. W1S232.</title>
        <authorList>
            <person name="Deng Y."/>
        </authorList>
    </citation>
    <scope>NUCLEOTIDE SEQUENCE [LARGE SCALE GENOMIC DNA]</scope>
    <source>
        <strain evidence="8 9">W1S232</strain>
    </source>
</reference>
<name>A0A7W3UXC4_9GAMM</name>
<keyword evidence="4 6" id="KW-1133">Transmembrane helix</keyword>
<feature type="transmembrane region" description="Helical" evidence="6">
    <location>
        <begin position="114"/>
        <end position="132"/>
    </location>
</feature>
<evidence type="ECO:0000256" key="3">
    <source>
        <dbReference type="ARBA" id="ARBA00022692"/>
    </source>
</evidence>
<comment type="subcellular location">
    <subcellularLocation>
        <location evidence="1">Cell membrane</location>
        <topology evidence="1">Multi-pass membrane protein</topology>
    </subcellularLocation>
</comment>
<keyword evidence="5 6" id="KW-0472">Membrane</keyword>
<accession>A0A7W3UXC4</accession>
<dbReference type="GO" id="GO:0005886">
    <property type="term" value="C:plasma membrane"/>
    <property type="evidence" value="ECO:0007669"/>
    <property type="project" value="UniProtKB-SubCell"/>
</dbReference>
<dbReference type="Proteomes" id="UP000550609">
    <property type="component" value="Unassembled WGS sequence"/>
</dbReference>
<keyword evidence="3 6" id="KW-0812">Transmembrane</keyword>